<dbReference type="AlphaFoldDB" id="A0A285D2F6"/>
<comment type="subcellular location">
    <subcellularLocation>
        <location evidence="2">Cell membrane</location>
        <topology evidence="2">Multi-pass membrane protein</topology>
    </subcellularLocation>
</comment>
<feature type="transmembrane region" description="Helical" evidence="14">
    <location>
        <begin position="31"/>
        <end position="51"/>
    </location>
</feature>
<evidence type="ECO:0000256" key="5">
    <source>
        <dbReference type="ARBA" id="ARBA00022553"/>
    </source>
</evidence>
<keyword evidence="13 14" id="KW-0472">Membrane</keyword>
<dbReference type="InterPro" id="IPR036890">
    <property type="entry name" value="HATPase_C_sf"/>
</dbReference>
<dbReference type="RefSeq" id="WP_245855937.1">
    <property type="nucleotide sequence ID" value="NZ_JBEPMQ010000008.1"/>
</dbReference>
<dbReference type="Gene3D" id="3.30.565.10">
    <property type="entry name" value="Histidine kinase-like ATPase, C-terminal domain"/>
    <property type="match status" value="1"/>
</dbReference>
<dbReference type="InterPro" id="IPR003594">
    <property type="entry name" value="HATPase_dom"/>
</dbReference>
<dbReference type="InterPro" id="IPR036097">
    <property type="entry name" value="HisK_dim/P_sf"/>
</dbReference>
<feature type="transmembrane region" description="Helical" evidence="14">
    <location>
        <begin position="97"/>
        <end position="114"/>
    </location>
</feature>
<dbReference type="SUPFAM" id="SSF55874">
    <property type="entry name" value="ATPase domain of HSP90 chaperone/DNA topoisomerase II/histidine kinase"/>
    <property type="match status" value="1"/>
</dbReference>
<keyword evidence="10" id="KW-0067">ATP-binding</keyword>
<dbReference type="Pfam" id="PF00512">
    <property type="entry name" value="HisKA"/>
    <property type="match status" value="1"/>
</dbReference>
<evidence type="ECO:0000256" key="6">
    <source>
        <dbReference type="ARBA" id="ARBA00022679"/>
    </source>
</evidence>
<dbReference type="SMART" id="SM00388">
    <property type="entry name" value="HisKA"/>
    <property type="match status" value="1"/>
</dbReference>
<keyword evidence="11 14" id="KW-1133">Transmembrane helix</keyword>
<dbReference type="PRINTS" id="PR00344">
    <property type="entry name" value="BCTRLSENSOR"/>
</dbReference>
<evidence type="ECO:0000313" key="17">
    <source>
        <dbReference type="Proteomes" id="UP000219546"/>
    </source>
</evidence>
<keyword evidence="5" id="KW-0597">Phosphoprotein</keyword>
<dbReference type="GO" id="GO:0005524">
    <property type="term" value="F:ATP binding"/>
    <property type="evidence" value="ECO:0007669"/>
    <property type="project" value="UniProtKB-KW"/>
</dbReference>
<dbReference type="SUPFAM" id="SSF47384">
    <property type="entry name" value="Homodimeric domain of signal transducing histidine kinase"/>
    <property type="match status" value="1"/>
</dbReference>
<proteinExistence type="predicted"/>
<evidence type="ECO:0000256" key="10">
    <source>
        <dbReference type="ARBA" id="ARBA00022840"/>
    </source>
</evidence>
<evidence type="ECO:0000256" key="4">
    <source>
        <dbReference type="ARBA" id="ARBA00022475"/>
    </source>
</evidence>
<evidence type="ECO:0000256" key="2">
    <source>
        <dbReference type="ARBA" id="ARBA00004651"/>
    </source>
</evidence>
<evidence type="ECO:0000256" key="9">
    <source>
        <dbReference type="ARBA" id="ARBA00022777"/>
    </source>
</evidence>
<dbReference type="InterPro" id="IPR005467">
    <property type="entry name" value="His_kinase_dom"/>
</dbReference>
<dbReference type="GO" id="GO:0005886">
    <property type="term" value="C:plasma membrane"/>
    <property type="evidence" value="ECO:0007669"/>
    <property type="project" value="UniProtKB-SubCell"/>
</dbReference>
<dbReference type="PANTHER" id="PTHR43065:SF46">
    <property type="entry name" value="C4-DICARBOXYLATE TRANSPORT SENSOR PROTEIN DCTB"/>
    <property type="match status" value="1"/>
</dbReference>
<dbReference type="EMBL" id="OAOP01000008">
    <property type="protein sequence ID" value="SNX74007.1"/>
    <property type="molecule type" value="Genomic_DNA"/>
</dbReference>
<evidence type="ECO:0000256" key="14">
    <source>
        <dbReference type="SAM" id="Phobius"/>
    </source>
</evidence>
<evidence type="ECO:0000256" key="8">
    <source>
        <dbReference type="ARBA" id="ARBA00022741"/>
    </source>
</evidence>
<dbReference type="InterPro" id="IPR004358">
    <property type="entry name" value="Sig_transdc_His_kin-like_C"/>
</dbReference>
<keyword evidence="17" id="KW-1185">Reference proteome</keyword>
<dbReference type="PROSITE" id="PS50109">
    <property type="entry name" value="HIS_KIN"/>
    <property type="match status" value="1"/>
</dbReference>
<feature type="transmembrane region" description="Helical" evidence="14">
    <location>
        <begin position="5"/>
        <end position="25"/>
    </location>
</feature>
<keyword evidence="7 14" id="KW-0812">Transmembrane</keyword>
<dbReference type="InterPro" id="IPR011620">
    <property type="entry name" value="Sig_transdc_His_kinase_LytS_TM"/>
</dbReference>
<reference evidence="16 17" key="1">
    <citation type="submission" date="2017-08" db="EMBL/GenBank/DDBJ databases">
        <authorList>
            <person name="de Groot N.N."/>
        </authorList>
    </citation>
    <scope>NUCLEOTIDE SEQUENCE [LARGE SCALE GENOMIC DNA]</scope>
    <source>
        <strain evidence="16 17">JC228</strain>
    </source>
</reference>
<keyword evidence="4" id="KW-1003">Cell membrane</keyword>
<evidence type="ECO:0000313" key="16">
    <source>
        <dbReference type="EMBL" id="SNX74007.1"/>
    </source>
</evidence>
<sequence>MVEKLLLHVLIILAPYLFFSIFFDNKKSKKMILLLGIINGVAAILVMCFPISNGEIIFDLRYVPLIIATLYGGPVSGGIVLLMILLKRAIVGGDALLYGYIGTILGFLLPLYINRYFMKFAPKIRIGIAILLGVWPSIFNLMIIILYHSNLGISYSEYSNFMQDFLFLGSIQIVAIGFSAVLTEALIERSMMQEKIQRAEKLNTLGELAASIAHEVRNPLTVVKGFLQLLEQEETGKKREYLILVLNELGRAEVILNDYLNFAKPKLENISEVELHDVLIKVTQLLEPLANKDGVTLQFASEEKFILKTDRYQLKQALINIIKNAIEATPAGGFVTVTATGNDNQVRLVIKDTGKGMSKEQLEHLGTVFYTTKDKGTGLGTMVSIRIIEAMKGKIEYSSKVGMGTQVTITLPVIKKIE</sequence>
<dbReference type="Gene3D" id="1.10.287.130">
    <property type="match status" value="1"/>
</dbReference>
<feature type="transmembrane region" description="Helical" evidence="14">
    <location>
        <begin position="63"/>
        <end position="85"/>
    </location>
</feature>
<keyword evidence="6" id="KW-0808">Transferase</keyword>
<keyword evidence="8" id="KW-0547">Nucleotide-binding</keyword>
<feature type="domain" description="Histidine kinase" evidence="15">
    <location>
        <begin position="211"/>
        <end position="415"/>
    </location>
</feature>
<dbReference type="GO" id="GO:0071555">
    <property type="term" value="P:cell wall organization"/>
    <property type="evidence" value="ECO:0007669"/>
    <property type="project" value="InterPro"/>
</dbReference>
<dbReference type="PANTHER" id="PTHR43065">
    <property type="entry name" value="SENSOR HISTIDINE KINASE"/>
    <property type="match status" value="1"/>
</dbReference>
<evidence type="ECO:0000256" key="13">
    <source>
        <dbReference type="ARBA" id="ARBA00023136"/>
    </source>
</evidence>
<evidence type="ECO:0000259" key="15">
    <source>
        <dbReference type="PROSITE" id="PS50109"/>
    </source>
</evidence>
<evidence type="ECO:0000256" key="1">
    <source>
        <dbReference type="ARBA" id="ARBA00000085"/>
    </source>
</evidence>
<dbReference type="EC" id="2.7.13.3" evidence="3"/>
<comment type="catalytic activity">
    <reaction evidence="1">
        <text>ATP + protein L-histidine = ADP + protein N-phospho-L-histidine.</text>
        <dbReference type="EC" id="2.7.13.3"/>
    </reaction>
</comment>
<dbReference type="Pfam" id="PF07694">
    <property type="entry name" value="5TM-5TMR_LYT"/>
    <property type="match status" value="1"/>
</dbReference>
<evidence type="ECO:0000256" key="11">
    <source>
        <dbReference type="ARBA" id="ARBA00022989"/>
    </source>
</evidence>
<keyword evidence="12" id="KW-0902">Two-component regulatory system</keyword>
<evidence type="ECO:0000256" key="7">
    <source>
        <dbReference type="ARBA" id="ARBA00022692"/>
    </source>
</evidence>
<dbReference type="Pfam" id="PF02518">
    <property type="entry name" value="HATPase_c"/>
    <property type="match status" value="1"/>
</dbReference>
<dbReference type="SMART" id="SM00387">
    <property type="entry name" value="HATPase_c"/>
    <property type="match status" value="1"/>
</dbReference>
<gene>
    <name evidence="16" type="ORF">SAMN05877753_10895</name>
</gene>
<protein>
    <recommendedName>
        <fullName evidence="3">histidine kinase</fullName>
        <ecNumber evidence="3">2.7.13.3</ecNumber>
    </recommendedName>
</protein>
<feature type="transmembrane region" description="Helical" evidence="14">
    <location>
        <begin position="126"/>
        <end position="147"/>
    </location>
</feature>
<keyword evidence="9 16" id="KW-0418">Kinase</keyword>
<dbReference type="Proteomes" id="UP000219546">
    <property type="component" value="Unassembled WGS sequence"/>
</dbReference>
<organism evidence="16 17">
    <name type="scientific">Bacillus oleivorans</name>
    <dbReference type="NCBI Taxonomy" id="1448271"/>
    <lineage>
        <taxon>Bacteria</taxon>
        <taxon>Bacillati</taxon>
        <taxon>Bacillota</taxon>
        <taxon>Bacilli</taxon>
        <taxon>Bacillales</taxon>
        <taxon>Bacillaceae</taxon>
        <taxon>Bacillus</taxon>
    </lineage>
</organism>
<dbReference type="InterPro" id="IPR003661">
    <property type="entry name" value="HisK_dim/P_dom"/>
</dbReference>
<accession>A0A285D2F6</accession>
<name>A0A285D2F6_9BACI</name>
<dbReference type="CDD" id="cd00082">
    <property type="entry name" value="HisKA"/>
    <property type="match status" value="1"/>
</dbReference>
<feature type="transmembrane region" description="Helical" evidence="14">
    <location>
        <begin position="167"/>
        <end position="187"/>
    </location>
</feature>
<evidence type="ECO:0000256" key="12">
    <source>
        <dbReference type="ARBA" id="ARBA00023012"/>
    </source>
</evidence>
<evidence type="ECO:0000256" key="3">
    <source>
        <dbReference type="ARBA" id="ARBA00012438"/>
    </source>
</evidence>
<dbReference type="GO" id="GO:0000155">
    <property type="term" value="F:phosphorelay sensor kinase activity"/>
    <property type="evidence" value="ECO:0007669"/>
    <property type="project" value="InterPro"/>
</dbReference>